<feature type="transmembrane region" description="Helical" evidence="1">
    <location>
        <begin position="78"/>
        <end position="100"/>
    </location>
</feature>
<evidence type="ECO:0008006" key="5">
    <source>
        <dbReference type="Google" id="ProtNLM"/>
    </source>
</evidence>
<reference evidence="3" key="2">
    <citation type="submission" date="2023-06" db="EMBL/GenBank/DDBJ databases">
        <authorList>
            <consortium name="Lawrence Berkeley National Laboratory"/>
            <person name="Haridas S."/>
            <person name="Hensen N."/>
            <person name="Bonometti L."/>
            <person name="Westerberg I."/>
            <person name="Brannstrom I.O."/>
            <person name="Guillou S."/>
            <person name="Cros-Aarteil S."/>
            <person name="Calhoun S."/>
            <person name="Kuo A."/>
            <person name="Mondo S."/>
            <person name="Pangilinan J."/>
            <person name="Riley R."/>
            <person name="Labutti K."/>
            <person name="Andreopoulos B."/>
            <person name="Lipzen A."/>
            <person name="Chen C."/>
            <person name="Yanf M."/>
            <person name="Daum C."/>
            <person name="Ng V."/>
            <person name="Clum A."/>
            <person name="Steindorff A."/>
            <person name="Ohm R."/>
            <person name="Martin F."/>
            <person name="Silar P."/>
            <person name="Natvig D."/>
            <person name="Lalanne C."/>
            <person name="Gautier V."/>
            <person name="Ament-Velasquez S.L."/>
            <person name="Kruys A."/>
            <person name="Hutchinson M.I."/>
            <person name="Powell A.J."/>
            <person name="Barry K."/>
            <person name="Miller A.N."/>
            <person name="Grigoriev I.V."/>
            <person name="Debuchy R."/>
            <person name="Gladieux P."/>
            <person name="Thoren M.H."/>
            <person name="Johannesson H."/>
        </authorList>
    </citation>
    <scope>NUCLEOTIDE SEQUENCE</scope>
    <source>
        <strain evidence="3">CBS 958.72</strain>
    </source>
</reference>
<keyword evidence="4" id="KW-1185">Reference proteome</keyword>
<gene>
    <name evidence="3" type="ORF">B0T24DRAFT_596512</name>
</gene>
<feature type="chain" id="PRO_5041929126" description="Wax synthase domain-containing protein" evidence="2">
    <location>
        <begin position="34"/>
        <end position="121"/>
    </location>
</feature>
<feature type="signal peptide" evidence="2">
    <location>
        <begin position="1"/>
        <end position="33"/>
    </location>
</feature>
<protein>
    <recommendedName>
        <fullName evidence="5">Wax synthase domain-containing protein</fullName>
    </recommendedName>
</protein>
<sequence>MAVTHWWRRVRCSGIDIQVVAVLLRILTSPSGGCFVDNLGHNLRGELRYLGYYGCHLPDVGGHGIGKLFLRMPEEDMFALKAAVAVAWVLGALHLFVIVLDVSVRECVVGGWNRKLATVDG</sequence>
<keyword evidence="2" id="KW-0732">Signal</keyword>
<dbReference type="Proteomes" id="UP001287356">
    <property type="component" value="Unassembled WGS sequence"/>
</dbReference>
<keyword evidence="1" id="KW-1133">Transmembrane helix</keyword>
<keyword evidence="1" id="KW-0812">Transmembrane</keyword>
<name>A0AAE0JZ05_9PEZI</name>
<evidence type="ECO:0000313" key="3">
    <source>
        <dbReference type="EMBL" id="KAK3366602.1"/>
    </source>
</evidence>
<keyword evidence="1" id="KW-0472">Membrane</keyword>
<evidence type="ECO:0000256" key="2">
    <source>
        <dbReference type="SAM" id="SignalP"/>
    </source>
</evidence>
<comment type="caution">
    <text evidence="3">The sequence shown here is derived from an EMBL/GenBank/DDBJ whole genome shotgun (WGS) entry which is preliminary data.</text>
</comment>
<evidence type="ECO:0000256" key="1">
    <source>
        <dbReference type="SAM" id="Phobius"/>
    </source>
</evidence>
<organism evidence="3 4">
    <name type="scientific">Lasiosphaeria ovina</name>
    <dbReference type="NCBI Taxonomy" id="92902"/>
    <lineage>
        <taxon>Eukaryota</taxon>
        <taxon>Fungi</taxon>
        <taxon>Dikarya</taxon>
        <taxon>Ascomycota</taxon>
        <taxon>Pezizomycotina</taxon>
        <taxon>Sordariomycetes</taxon>
        <taxon>Sordariomycetidae</taxon>
        <taxon>Sordariales</taxon>
        <taxon>Lasiosphaeriaceae</taxon>
        <taxon>Lasiosphaeria</taxon>
    </lineage>
</organism>
<dbReference type="AlphaFoldDB" id="A0AAE0JZ05"/>
<accession>A0AAE0JZ05</accession>
<evidence type="ECO:0000313" key="4">
    <source>
        <dbReference type="Proteomes" id="UP001287356"/>
    </source>
</evidence>
<proteinExistence type="predicted"/>
<dbReference type="EMBL" id="JAULSN010000007">
    <property type="protein sequence ID" value="KAK3366602.1"/>
    <property type="molecule type" value="Genomic_DNA"/>
</dbReference>
<reference evidence="3" key="1">
    <citation type="journal article" date="2023" name="Mol. Phylogenet. Evol.">
        <title>Genome-scale phylogeny and comparative genomics of the fungal order Sordariales.</title>
        <authorList>
            <person name="Hensen N."/>
            <person name="Bonometti L."/>
            <person name="Westerberg I."/>
            <person name="Brannstrom I.O."/>
            <person name="Guillou S."/>
            <person name="Cros-Aarteil S."/>
            <person name="Calhoun S."/>
            <person name="Haridas S."/>
            <person name="Kuo A."/>
            <person name="Mondo S."/>
            <person name="Pangilinan J."/>
            <person name="Riley R."/>
            <person name="LaButti K."/>
            <person name="Andreopoulos B."/>
            <person name="Lipzen A."/>
            <person name="Chen C."/>
            <person name="Yan M."/>
            <person name="Daum C."/>
            <person name="Ng V."/>
            <person name="Clum A."/>
            <person name="Steindorff A."/>
            <person name="Ohm R.A."/>
            <person name="Martin F."/>
            <person name="Silar P."/>
            <person name="Natvig D.O."/>
            <person name="Lalanne C."/>
            <person name="Gautier V."/>
            <person name="Ament-Velasquez S.L."/>
            <person name="Kruys A."/>
            <person name="Hutchinson M.I."/>
            <person name="Powell A.J."/>
            <person name="Barry K."/>
            <person name="Miller A.N."/>
            <person name="Grigoriev I.V."/>
            <person name="Debuchy R."/>
            <person name="Gladieux P."/>
            <person name="Hiltunen Thoren M."/>
            <person name="Johannesson H."/>
        </authorList>
    </citation>
    <scope>NUCLEOTIDE SEQUENCE</scope>
    <source>
        <strain evidence="3">CBS 958.72</strain>
    </source>
</reference>